<gene>
    <name evidence="3" type="ORF">FM121_13410</name>
</gene>
<dbReference type="EMBL" id="FWFD01000019">
    <property type="protein sequence ID" value="SLM87090.1"/>
    <property type="molecule type" value="Genomic_DNA"/>
</dbReference>
<dbReference type="CDD" id="cd01130">
    <property type="entry name" value="VirB11-like_ATPase"/>
    <property type="match status" value="1"/>
</dbReference>
<dbReference type="RefSeq" id="WP_256958473.1">
    <property type="nucleotide sequence ID" value="NZ_FWFD01000019.1"/>
</dbReference>
<dbReference type="PANTHER" id="PTHR30486">
    <property type="entry name" value="TWITCHING MOTILITY PROTEIN PILT"/>
    <property type="match status" value="1"/>
</dbReference>
<dbReference type="Proteomes" id="UP000195918">
    <property type="component" value="Unassembled WGS sequence"/>
</dbReference>
<reference evidence="4" key="1">
    <citation type="submission" date="2017-02" db="EMBL/GenBank/DDBJ databases">
        <authorList>
            <person name="Dridi B."/>
        </authorList>
    </citation>
    <scope>NUCLEOTIDE SEQUENCE [LARGE SCALE GENOMIC DNA]</scope>
    <source>
        <strain evidence="4">bH819</strain>
    </source>
</reference>
<dbReference type="InterPro" id="IPR001482">
    <property type="entry name" value="T2SS/T4SS_dom"/>
</dbReference>
<dbReference type="Gene3D" id="3.30.450.380">
    <property type="match status" value="1"/>
</dbReference>
<dbReference type="Gene3D" id="3.40.50.300">
    <property type="entry name" value="P-loop containing nucleotide triphosphate hydrolases"/>
    <property type="match status" value="1"/>
</dbReference>
<feature type="domain" description="Bacterial type II secretion system protein E" evidence="2">
    <location>
        <begin position="214"/>
        <end position="379"/>
    </location>
</feature>
<evidence type="ECO:0000256" key="1">
    <source>
        <dbReference type="ARBA" id="ARBA00006611"/>
    </source>
</evidence>
<dbReference type="AlphaFoldDB" id="A0A1X6WS19"/>
<proteinExistence type="inferred from homology"/>
<organism evidence="3 4">
    <name type="scientific">Vagococcus fluvialis bH819</name>
    <dbReference type="NCBI Taxonomy" id="1255619"/>
    <lineage>
        <taxon>Bacteria</taxon>
        <taxon>Bacillati</taxon>
        <taxon>Bacillota</taxon>
        <taxon>Bacilli</taxon>
        <taxon>Lactobacillales</taxon>
        <taxon>Enterococcaceae</taxon>
        <taxon>Vagococcus</taxon>
    </lineage>
</organism>
<sequence length="480" mass="54768">MRIIKSENPEKAVVVNEPLKEPKKSFVPSFDFGKKSPVVEALTKDELVDFLTTDISGMEKPVSDDRLDAIRDDITTYYSKEVLDGLTDDTIRVNLVETVLKQYKAILGSDTKKAREKAEYIVRECVGTGVIEKILLDDRITDIGWNGKLLSVKTNDNKWIVEGEKVGITQKYMDQVVSKYAVANDLEINDGNPIFNGMFKNLRISATYQTNAPTGTTVAMRVARPRLALDRENFHHFAPDYMLEFFEKVVRTKSNIVISGETGTGKTEFQKLLLSFIDPIDRIVMIEDVQETHAQILFPDKDIFSWVTGNGLSISDLVSQSLRNEPRYIIVAETRDKEAYEMLKAILSGHSVITTLHAIDCRAIPRRFVNMCASGYDINEESVESDINRYFDFGCHIKSVKVDGKTIRYLNEVVEFNQNETVTLFKQKFVRGEFICEVGGELSEKFRERMHERFIEFEFPTEPEEIEDQTDDSVLLEVVE</sequence>
<dbReference type="InterPro" id="IPR027417">
    <property type="entry name" value="P-loop_NTPase"/>
</dbReference>
<keyword evidence="4" id="KW-1185">Reference proteome</keyword>
<dbReference type="InterPro" id="IPR025662">
    <property type="entry name" value="Sigma_54_int_dom_ATP-bd_1"/>
</dbReference>
<accession>A0A1X6WS19</accession>
<dbReference type="PANTHER" id="PTHR30486:SF6">
    <property type="entry name" value="TYPE IV PILUS RETRACTATION ATPASE PILT"/>
    <property type="match status" value="1"/>
</dbReference>
<comment type="similarity">
    <text evidence="1">Belongs to the GSP E family.</text>
</comment>
<dbReference type="Pfam" id="PF00437">
    <property type="entry name" value="T2SSE"/>
    <property type="match status" value="1"/>
</dbReference>
<dbReference type="InterPro" id="IPR050921">
    <property type="entry name" value="T4SS_GSP_E_ATPase"/>
</dbReference>
<evidence type="ECO:0000259" key="2">
    <source>
        <dbReference type="Pfam" id="PF00437"/>
    </source>
</evidence>
<dbReference type="PROSITE" id="PS00675">
    <property type="entry name" value="SIGMA54_INTERACT_1"/>
    <property type="match status" value="1"/>
</dbReference>
<evidence type="ECO:0000313" key="3">
    <source>
        <dbReference type="EMBL" id="SLM87090.1"/>
    </source>
</evidence>
<protein>
    <submittedName>
        <fullName evidence="3">General secretion pathway protein E</fullName>
    </submittedName>
</protein>
<name>A0A1X6WS19_9ENTE</name>
<dbReference type="SUPFAM" id="SSF52540">
    <property type="entry name" value="P-loop containing nucleoside triphosphate hydrolases"/>
    <property type="match status" value="1"/>
</dbReference>
<evidence type="ECO:0000313" key="4">
    <source>
        <dbReference type="Proteomes" id="UP000195918"/>
    </source>
</evidence>
<dbReference type="GO" id="GO:0016887">
    <property type="term" value="F:ATP hydrolysis activity"/>
    <property type="evidence" value="ECO:0007669"/>
    <property type="project" value="InterPro"/>
</dbReference>